<evidence type="ECO:0000313" key="2">
    <source>
        <dbReference type="EMBL" id="VIO63279.1"/>
    </source>
</evidence>
<dbReference type="AlphaFoldDB" id="A0A679NZY8"/>
<dbReference type="EMBL" id="CAAKMV010000174">
    <property type="protein sequence ID" value="VIO63279.1"/>
    <property type="molecule type" value="Genomic_DNA"/>
</dbReference>
<gene>
    <name evidence="2" type="ORF">FUG_LOCUS511795</name>
    <name evidence="1" type="ORF">MDCFG202_LOCUS211581</name>
</gene>
<dbReference type="Proteomes" id="UP000746612">
    <property type="component" value="Unassembled WGS sequence"/>
</dbReference>
<organism evidence="2">
    <name type="scientific">Gibberella zeae</name>
    <name type="common">Wheat head blight fungus</name>
    <name type="synonym">Fusarium graminearum</name>
    <dbReference type="NCBI Taxonomy" id="5518"/>
    <lineage>
        <taxon>Eukaryota</taxon>
        <taxon>Fungi</taxon>
        <taxon>Dikarya</taxon>
        <taxon>Ascomycota</taxon>
        <taxon>Pezizomycotina</taxon>
        <taxon>Sordariomycetes</taxon>
        <taxon>Hypocreomycetidae</taxon>
        <taxon>Hypocreales</taxon>
        <taxon>Nectriaceae</taxon>
        <taxon>Fusarium</taxon>
    </lineage>
</organism>
<accession>A0A679NZY8</accession>
<protein>
    <submittedName>
        <fullName evidence="2">Uncharacterized protein</fullName>
    </submittedName>
</protein>
<evidence type="ECO:0000313" key="1">
    <source>
        <dbReference type="EMBL" id="CAG1981142.1"/>
    </source>
</evidence>
<sequence>MVLRLCQIGSRYFSQAYSFGLCRHSYRSILLINCVIAMRYIPVSASFNHKIANFQYLKILLNLCVTPCFIDPSRTGAHKTHMAESRLILGTAAMTLLLTVERQETGVHSGRECGIVNSRDWW</sequence>
<dbReference type="EMBL" id="CAJPIJ010000121">
    <property type="protein sequence ID" value="CAG1981142.1"/>
    <property type="molecule type" value="Genomic_DNA"/>
</dbReference>
<dbReference type="OMA" id="HKIANFQ"/>
<reference evidence="2" key="1">
    <citation type="submission" date="2019-04" db="EMBL/GenBank/DDBJ databases">
        <authorList>
            <person name="Melise S."/>
            <person name="Noan J."/>
            <person name="Okalmin O."/>
        </authorList>
    </citation>
    <scope>NUCLEOTIDE SEQUENCE</scope>
    <source>
        <strain evidence="2">FN9</strain>
    </source>
</reference>
<name>A0A679NZY8_GIBZA</name>
<reference evidence="1" key="2">
    <citation type="submission" date="2021-03" db="EMBL/GenBank/DDBJ databases">
        <authorList>
            <person name="Alouane T."/>
            <person name="Langin T."/>
            <person name="Bonhomme L."/>
        </authorList>
    </citation>
    <scope>NUCLEOTIDE SEQUENCE</scope>
    <source>
        <strain evidence="1">MDC_Fg202</strain>
    </source>
</reference>
<dbReference type="OrthoDB" id="10297715at2759"/>
<proteinExistence type="predicted"/>